<dbReference type="InterPro" id="IPR002104">
    <property type="entry name" value="Integrase_catalytic"/>
</dbReference>
<evidence type="ECO:0000259" key="7">
    <source>
        <dbReference type="PROSITE" id="PS51900"/>
    </source>
</evidence>
<reference evidence="8 9" key="1">
    <citation type="journal article" date="2012" name="J. Bacteriol.">
        <title>Genome Sequence of the Filamentous Bacterium Fibrisoma limi BUZ 3T.</title>
        <authorList>
            <person name="Filippini M."/>
            <person name="Qi W."/>
            <person name="Jaenicke S."/>
            <person name="Goesmann A."/>
            <person name="Smits T.H."/>
            <person name="Bagheri H.C."/>
        </authorList>
    </citation>
    <scope>NUCLEOTIDE SEQUENCE [LARGE SCALE GENOMIC DNA]</scope>
    <source>
        <strain evidence="9">BUZ 3T</strain>
    </source>
</reference>
<evidence type="ECO:0000256" key="3">
    <source>
        <dbReference type="ARBA" id="ARBA00023125"/>
    </source>
</evidence>
<comment type="similarity">
    <text evidence="1">Belongs to the 'phage' integrase family.</text>
</comment>
<dbReference type="AlphaFoldDB" id="I2GNV3"/>
<dbReference type="PROSITE" id="PS51900">
    <property type="entry name" value="CB"/>
    <property type="match status" value="1"/>
</dbReference>
<dbReference type="InterPro" id="IPR010998">
    <property type="entry name" value="Integrase_recombinase_N"/>
</dbReference>
<dbReference type="InterPro" id="IPR013762">
    <property type="entry name" value="Integrase-like_cat_sf"/>
</dbReference>
<evidence type="ECO:0000256" key="2">
    <source>
        <dbReference type="ARBA" id="ARBA00022908"/>
    </source>
</evidence>
<dbReference type="InterPro" id="IPR050090">
    <property type="entry name" value="Tyrosine_recombinase_XerCD"/>
</dbReference>
<dbReference type="InterPro" id="IPR011010">
    <property type="entry name" value="DNA_brk_join_enz"/>
</dbReference>
<evidence type="ECO:0000313" key="8">
    <source>
        <dbReference type="EMBL" id="CCH55581.1"/>
    </source>
</evidence>
<evidence type="ECO:0000256" key="4">
    <source>
        <dbReference type="ARBA" id="ARBA00023172"/>
    </source>
</evidence>
<name>I2GNV3_9BACT</name>
<evidence type="ECO:0000313" key="9">
    <source>
        <dbReference type="Proteomes" id="UP000009309"/>
    </source>
</evidence>
<feature type="domain" description="Tyr recombinase" evidence="6">
    <location>
        <begin position="218"/>
        <end position="407"/>
    </location>
</feature>
<dbReference type="Pfam" id="PF00589">
    <property type="entry name" value="Phage_integrase"/>
    <property type="match status" value="1"/>
</dbReference>
<dbReference type="OrthoDB" id="1493636at2"/>
<protein>
    <submittedName>
        <fullName evidence="8">Tyrosine type site-specific recombinase</fullName>
    </submittedName>
</protein>
<proteinExistence type="inferred from homology"/>
<dbReference type="SUPFAM" id="SSF56349">
    <property type="entry name" value="DNA breaking-rejoining enzymes"/>
    <property type="match status" value="1"/>
</dbReference>
<dbReference type="EMBL" id="CAIT01000009">
    <property type="protein sequence ID" value="CCH55581.1"/>
    <property type="molecule type" value="Genomic_DNA"/>
</dbReference>
<dbReference type="GO" id="GO:0006310">
    <property type="term" value="P:DNA recombination"/>
    <property type="evidence" value="ECO:0007669"/>
    <property type="project" value="UniProtKB-KW"/>
</dbReference>
<dbReference type="PROSITE" id="PS51898">
    <property type="entry name" value="TYR_RECOMBINASE"/>
    <property type="match status" value="1"/>
</dbReference>
<evidence type="ECO:0000256" key="1">
    <source>
        <dbReference type="ARBA" id="ARBA00008857"/>
    </source>
</evidence>
<organism evidence="8 9">
    <name type="scientific">Fibrisoma limi BUZ 3</name>
    <dbReference type="NCBI Taxonomy" id="1185876"/>
    <lineage>
        <taxon>Bacteria</taxon>
        <taxon>Pseudomonadati</taxon>
        <taxon>Bacteroidota</taxon>
        <taxon>Cytophagia</taxon>
        <taxon>Cytophagales</taxon>
        <taxon>Spirosomataceae</taxon>
        <taxon>Fibrisoma</taxon>
    </lineage>
</organism>
<dbReference type="Pfam" id="PF13102">
    <property type="entry name" value="Phage_int_SAM_5"/>
    <property type="match status" value="1"/>
</dbReference>
<feature type="domain" description="Core-binding (CB)" evidence="7">
    <location>
        <begin position="110"/>
        <end position="196"/>
    </location>
</feature>
<dbReference type="STRING" id="1185876.BN8_04849"/>
<dbReference type="Proteomes" id="UP000009309">
    <property type="component" value="Unassembled WGS sequence"/>
</dbReference>
<dbReference type="eggNOG" id="COG0582">
    <property type="taxonomic scope" value="Bacteria"/>
</dbReference>
<dbReference type="InterPro" id="IPR025269">
    <property type="entry name" value="SAM-like_dom"/>
</dbReference>
<sequence>MASTSFVLRDPDADEETKVHLIFRFNNQRLVYPTEKKIHPLYWNPKTQRARETKYFPGYTDFNNRLEQISQAAEDAYSSLINEGIQRPTVDQVRERFLSFLFPKQQVGKLTFFDFIERYIDENATLQKPSTLQVKRTTLSHLRNYAKARKQHIDFDTINLDFYYQFTDYLIKDCGFFNNTVGKYIKTVKSLMNDAAEKELHQNLAYKKKGFKTLVDDTDSIYLTEEEINRLYNLDLSRNARLERVRDMFVVGCWVGLRYSDLAELRPEHFVREEGTAYIKIRTQKMYDDVYIPLHPTVESIIEKYDGRLPRVLSNQKANEYLKEVAKLAEIDGPVIVNRKRGKERIAEVFEKWQLVSTHTQRRSFATNLYLQGVPTITIRAITGHRTEKAFLSYIKVDSKQHAKMLKTHWNKQSQINNVLTAA</sequence>
<dbReference type="PANTHER" id="PTHR30349">
    <property type="entry name" value="PHAGE INTEGRASE-RELATED"/>
    <property type="match status" value="1"/>
</dbReference>
<dbReference type="InterPro" id="IPR044068">
    <property type="entry name" value="CB"/>
</dbReference>
<dbReference type="Gene3D" id="1.10.443.10">
    <property type="entry name" value="Intergrase catalytic core"/>
    <property type="match status" value="1"/>
</dbReference>
<keyword evidence="2" id="KW-0229">DNA integration</keyword>
<dbReference type="GO" id="GO:0015074">
    <property type="term" value="P:DNA integration"/>
    <property type="evidence" value="ECO:0007669"/>
    <property type="project" value="UniProtKB-KW"/>
</dbReference>
<evidence type="ECO:0000259" key="6">
    <source>
        <dbReference type="PROSITE" id="PS51898"/>
    </source>
</evidence>
<comment type="caution">
    <text evidence="8">The sequence shown here is derived from an EMBL/GenBank/DDBJ whole genome shotgun (WGS) entry which is preliminary data.</text>
</comment>
<evidence type="ECO:0000256" key="5">
    <source>
        <dbReference type="PROSITE-ProRule" id="PRU01248"/>
    </source>
</evidence>
<dbReference type="CDD" id="cd01185">
    <property type="entry name" value="INTN1_C_like"/>
    <property type="match status" value="1"/>
</dbReference>
<accession>I2GNV3</accession>
<dbReference type="Gene3D" id="1.10.150.130">
    <property type="match status" value="1"/>
</dbReference>
<keyword evidence="4" id="KW-0233">DNA recombination</keyword>
<gene>
    <name evidence="8" type="ORF">BN8_04849</name>
</gene>
<dbReference type="GO" id="GO:0003677">
    <property type="term" value="F:DNA binding"/>
    <property type="evidence" value="ECO:0007669"/>
    <property type="project" value="UniProtKB-UniRule"/>
</dbReference>
<dbReference type="PANTHER" id="PTHR30349:SF64">
    <property type="entry name" value="PROPHAGE INTEGRASE INTD-RELATED"/>
    <property type="match status" value="1"/>
</dbReference>
<keyword evidence="3 5" id="KW-0238">DNA-binding</keyword>
<keyword evidence="9" id="KW-1185">Reference proteome</keyword>